<dbReference type="PROSITE" id="PS50222">
    <property type="entry name" value="EF_HAND_2"/>
    <property type="match status" value="1"/>
</dbReference>
<feature type="domain" description="EF-hand" evidence="5">
    <location>
        <begin position="114"/>
        <end position="149"/>
    </location>
</feature>
<feature type="domain" description="Protein kinase" evidence="4">
    <location>
        <begin position="120"/>
        <end position="443"/>
    </location>
</feature>
<dbReference type="InterPro" id="IPR011992">
    <property type="entry name" value="EF-hand-dom_pair"/>
</dbReference>
<feature type="compositionally biased region" description="Basic and acidic residues" evidence="3">
    <location>
        <begin position="659"/>
        <end position="680"/>
    </location>
</feature>
<organism evidence="7 8">
    <name type="scientific">Aphanomyces stellatus</name>
    <dbReference type="NCBI Taxonomy" id="120398"/>
    <lineage>
        <taxon>Eukaryota</taxon>
        <taxon>Sar</taxon>
        <taxon>Stramenopiles</taxon>
        <taxon>Oomycota</taxon>
        <taxon>Saprolegniomycetes</taxon>
        <taxon>Saprolegniales</taxon>
        <taxon>Verrucalvaceae</taxon>
        <taxon>Aphanomyces</taxon>
    </lineage>
</organism>
<dbReference type="PROSITE" id="PS00018">
    <property type="entry name" value="EF_HAND_1"/>
    <property type="match status" value="1"/>
</dbReference>
<proteinExistence type="inferred from homology"/>
<gene>
    <name evidence="7" type="primary">Aste57867_4650</name>
    <name evidence="6" type="ORF">As57867_004637</name>
    <name evidence="7" type="ORF">ASTE57867_4650</name>
</gene>
<feature type="region of interest" description="Disordered" evidence="3">
    <location>
        <begin position="655"/>
        <end position="724"/>
    </location>
</feature>
<evidence type="ECO:0000256" key="1">
    <source>
        <dbReference type="ARBA" id="ARBA00022837"/>
    </source>
</evidence>
<reference evidence="6" key="2">
    <citation type="submission" date="2019-06" db="EMBL/GenBank/DDBJ databases">
        <title>Genomics analysis of Aphanomyces spp. identifies a new class of oomycete effector associated with host adaptation.</title>
        <authorList>
            <person name="Gaulin E."/>
        </authorList>
    </citation>
    <scope>NUCLEOTIDE SEQUENCE</scope>
    <source>
        <strain evidence="6">CBS 578.67</strain>
    </source>
</reference>
<dbReference type="Pfam" id="PF00069">
    <property type="entry name" value="Pkinase"/>
    <property type="match status" value="2"/>
</dbReference>
<dbReference type="EMBL" id="CAADRA010001184">
    <property type="protein sequence ID" value="VFT81753.1"/>
    <property type="molecule type" value="Genomic_DNA"/>
</dbReference>
<dbReference type="Gene3D" id="1.10.510.10">
    <property type="entry name" value="Transferase(Phosphotransferase) domain 1"/>
    <property type="match status" value="1"/>
</dbReference>
<dbReference type="SMART" id="SM00220">
    <property type="entry name" value="S_TKc"/>
    <property type="match status" value="1"/>
</dbReference>
<comment type="similarity">
    <text evidence="2">Belongs to the protein kinase superfamily. Ser/Thr protein kinase family. CDPK subfamily.</text>
</comment>
<dbReference type="EMBL" id="VJMH01001184">
    <property type="protein sequence ID" value="KAF0712822.1"/>
    <property type="molecule type" value="Genomic_DNA"/>
</dbReference>
<evidence type="ECO:0000259" key="4">
    <source>
        <dbReference type="PROSITE" id="PS50011"/>
    </source>
</evidence>
<evidence type="ECO:0000313" key="6">
    <source>
        <dbReference type="EMBL" id="KAF0712822.1"/>
    </source>
</evidence>
<dbReference type="Proteomes" id="UP000332933">
    <property type="component" value="Unassembled WGS sequence"/>
</dbReference>
<dbReference type="GO" id="GO:0005634">
    <property type="term" value="C:nucleus"/>
    <property type="evidence" value="ECO:0007669"/>
    <property type="project" value="TreeGrafter"/>
</dbReference>
<protein>
    <submittedName>
        <fullName evidence="7">Aste57867_4650 protein</fullName>
    </submittedName>
</protein>
<reference evidence="7 8" key="1">
    <citation type="submission" date="2019-03" db="EMBL/GenBank/DDBJ databases">
        <authorList>
            <person name="Gaulin E."/>
            <person name="Dumas B."/>
        </authorList>
    </citation>
    <scope>NUCLEOTIDE SEQUENCE [LARGE SCALE GENOMIC DNA]</scope>
    <source>
        <strain evidence="7">CBS 568.67</strain>
    </source>
</reference>
<name>A0A485KD68_9STRA</name>
<keyword evidence="8" id="KW-1185">Reference proteome</keyword>
<evidence type="ECO:0000313" key="8">
    <source>
        <dbReference type="Proteomes" id="UP000332933"/>
    </source>
</evidence>
<keyword evidence="1" id="KW-0106">Calcium</keyword>
<evidence type="ECO:0000256" key="2">
    <source>
        <dbReference type="ARBA" id="ARBA00024334"/>
    </source>
</evidence>
<dbReference type="InterPro" id="IPR011009">
    <property type="entry name" value="Kinase-like_dom_sf"/>
</dbReference>
<dbReference type="SUPFAM" id="SSF56112">
    <property type="entry name" value="Protein kinase-like (PK-like)"/>
    <property type="match status" value="1"/>
</dbReference>
<dbReference type="GO" id="GO:0044773">
    <property type="term" value="P:mitotic DNA damage checkpoint signaling"/>
    <property type="evidence" value="ECO:0007669"/>
    <property type="project" value="TreeGrafter"/>
</dbReference>
<evidence type="ECO:0000259" key="5">
    <source>
        <dbReference type="PROSITE" id="PS50222"/>
    </source>
</evidence>
<evidence type="ECO:0000256" key="3">
    <source>
        <dbReference type="SAM" id="MobiDB-lite"/>
    </source>
</evidence>
<dbReference type="PROSITE" id="PS50011">
    <property type="entry name" value="PROTEIN_KINASE_DOM"/>
    <property type="match status" value="1"/>
</dbReference>
<dbReference type="Gene3D" id="1.10.238.10">
    <property type="entry name" value="EF-hand"/>
    <property type="match status" value="1"/>
</dbReference>
<dbReference type="GO" id="GO:0005524">
    <property type="term" value="F:ATP binding"/>
    <property type="evidence" value="ECO:0007669"/>
    <property type="project" value="InterPro"/>
</dbReference>
<dbReference type="PANTHER" id="PTHR44167">
    <property type="entry name" value="OVARIAN-SPECIFIC SERINE/THREONINE-PROTEIN KINASE LOK-RELATED"/>
    <property type="match status" value="1"/>
</dbReference>
<accession>A0A485KD68</accession>
<sequence>MFQLHSSTVCHELAHMKDQYGRGVLETADATTRAYFHDRLYFCGRYELFEGPPVHVSSTAVVVYAHDHGLMDQIFDQYADNKTGGLTLAGFVECNQALDRWTTDRNFTNRLKTRNSELWRREFKQWDKDQNGVMCKDEFIRYSAQYFGRKLKVGIKFMRKLDEYQRERNSRKQLDSSFALQLLPTVDESVFSQRISSMKPINDGDIKMTEYQYMLVMPAADRSLEDIFEKERPSNERIRGYLHEIALSLKGVHDKGLVHGDLKKLNILRVHNQLKLIDFDATTKIGDNLGVKFSSGILPPEMFYALKDNKDEEIYKAYWGEKNVNDPKRWNKLKPRNNYVVRSYRHHHNGDLPYSLVTATPAIDMWSLGCLMYQMLCGEELIPTDINQDIATDRMVMWTDEKLCHRIEGNIPDELAQELIKKLLVFDPKDRLSADNVLAHPYITGKLDFSEIACKMEEIAANSHALTSLVNDLAKVVNTTTELHTQSVEVEVQLNAASGALMQGILESSDVQCPTSFALLPFKLNQAESGNRWSQQLMEFVSLGKDVYGQLPNDKSKIMDWVEAAGSMIQPLVDKLKSGETMYLYLIDEGTGEIVAPDGLGSVYPIEIATIDDVFWKNGLPWIEKGLKLLKTGVACVEGMTKLGVYMEAHHLGPWANETKPEKDDKENGKQVHRNERHNGNENGETETGADASKSGQKNGSLRDKTNDENSANNDESKVPRKSNSNVPIVIQNIDKEIVIDGRGAELRELAQWFLKHDPNKSFGGLKRVLTDRGIVVWTSLDSASNRANVDKIQENLERIAPSNA</sequence>
<dbReference type="SUPFAM" id="SSF47473">
    <property type="entry name" value="EF-hand"/>
    <property type="match status" value="1"/>
</dbReference>
<dbReference type="GO" id="GO:0005737">
    <property type="term" value="C:cytoplasm"/>
    <property type="evidence" value="ECO:0007669"/>
    <property type="project" value="TreeGrafter"/>
</dbReference>
<dbReference type="PANTHER" id="PTHR44167:SF24">
    <property type="entry name" value="SERINE_THREONINE-PROTEIN KINASE CHK2"/>
    <property type="match status" value="1"/>
</dbReference>
<dbReference type="OrthoDB" id="193242at2759"/>
<dbReference type="GO" id="GO:0004674">
    <property type="term" value="F:protein serine/threonine kinase activity"/>
    <property type="evidence" value="ECO:0007669"/>
    <property type="project" value="TreeGrafter"/>
</dbReference>
<dbReference type="InterPro" id="IPR018247">
    <property type="entry name" value="EF_Hand_1_Ca_BS"/>
</dbReference>
<dbReference type="InterPro" id="IPR002048">
    <property type="entry name" value="EF_hand_dom"/>
</dbReference>
<evidence type="ECO:0000313" key="7">
    <source>
        <dbReference type="EMBL" id="VFT81753.1"/>
    </source>
</evidence>
<dbReference type="InterPro" id="IPR000719">
    <property type="entry name" value="Prot_kinase_dom"/>
</dbReference>
<dbReference type="GO" id="GO:0005509">
    <property type="term" value="F:calcium ion binding"/>
    <property type="evidence" value="ECO:0007669"/>
    <property type="project" value="InterPro"/>
</dbReference>
<dbReference type="AlphaFoldDB" id="A0A485KD68"/>